<dbReference type="InterPro" id="IPR011335">
    <property type="entry name" value="Restrct_endonuc-II-like"/>
</dbReference>
<dbReference type="Proteomes" id="UP000234331">
    <property type="component" value="Unassembled WGS sequence"/>
</dbReference>
<dbReference type="SUPFAM" id="SSF52980">
    <property type="entry name" value="Restriction endonuclease-like"/>
    <property type="match status" value="1"/>
</dbReference>
<dbReference type="Pfam" id="PF13338">
    <property type="entry name" value="AbiEi_4"/>
    <property type="match status" value="1"/>
</dbReference>
<organism evidence="3 4">
    <name type="scientific">Frankia canadensis</name>
    <dbReference type="NCBI Taxonomy" id="1836972"/>
    <lineage>
        <taxon>Bacteria</taxon>
        <taxon>Bacillati</taxon>
        <taxon>Actinomycetota</taxon>
        <taxon>Actinomycetes</taxon>
        <taxon>Frankiales</taxon>
        <taxon>Frankiaceae</taxon>
        <taxon>Frankia</taxon>
    </lineage>
</organism>
<dbReference type="EMBL" id="FZMO01000012">
    <property type="protein sequence ID" value="SNQ45684.1"/>
    <property type="molecule type" value="Genomic_DNA"/>
</dbReference>
<feature type="domain" description="AbiEi antitoxin N-terminal" evidence="2">
    <location>
        <begin position="7"/>
        <end position="43"/>
    </location>
</feature>
<evidence type="ECO:0000256" key="1">
    <source>
        <dbReference type="SAM" id="MobiDB-lite"/>
    </source>
</evidence>
<dbReference type="Gene3D" id="3.40.960.10">
    <property type="entry name" value="VSR Endonuclease"/>
    <property type="match status" value="1"/>
</dbReference>
<dbReference type="AlphaFoldDB" id="A0A2I2KJ52"/>
<sequence length="315" mass="35197">MMSTPHDRVVALARRQDDVVTSEQARQLGMSDDALSRRRRHGWSSPLQGALLIPPVRDEVRARARAAQSVLGGTICGRTAARLHHLPGLAAFRSDEPTDLALPTGNRRRDRTGYRRRRLELRDSDIVDLGGLRVCTVPRTLEDLALLCDREEFVSVVDAMLFAGQLAAADVLDLRGRVSARPNGRRARGWWDRIDGRAESPLETRVRLLLGDFGLLPDECQWPVCDPTTGRFVARVDFAWPSLRLAVEADGVGPHSVPAALYRDRFRQNALVRLRWEILRFTWWDVTVGAAQLVKMVGAAVRAAESRRGDDASPY</sequence>
<feature type="region of interest" description="Disordered" evidence="1">
    <location>
        <begin position="22"/>
        <end position="41"/>
    </location>
</feature>
<name>A0A2I2KJ52_9ACTN</name>
<evidence type="ECO:0000313" key="3">
    <source>
        <dbReference type="EMBL" id="SNQ45684.1"/>
    </source>
</evidence>
<gene>
    <name evidence="3" type="ORF">FRACA_1090011</name>
</gene>
<evidence type="ECO:0000259" key="2">
    <source>
        <dbReference type="Pfam" id="PF13338"/>
    </source>
</evidence>
<reference evidence="3 4" key="1">
    <citation type="submission" date="2017-06" db="EMBL/GenBank/DDBJ databases">
        <authorList>
            <person name="Kim H.J."/>
            <person name="Triplett B.A."/>
        </authorList>
    </citation>
    <scope>NUCLEOTIDE SEQUENCE [LARGE SCALE GENOMIC DNA]</scope>
    <source>
        <strain evidence="3">FRACA_ARgP5</strain>
    </source>
</reference>
<keyword evidence="4" id="KW-1185">Reference proteome</keyword>
<evidence type="ECO:0000313" key="4">
    <source>
        <dbReference type="Proteomes" id="UP000234331"/>
    </source>
</evidence>
<proteinExistence type="predicted"/>
<protein>
    <recommendedName>
        <fullName evidence="2">AbiEi antitoxin N-terminal domain-containing protein</fullName>
    </recommendedName>
</protein>
<accession>A0A2I2KJ52</accession>
<dbReference type="InterPro" id="IPR025159">
    <property type="entry name" value="AbiEi_N"/>
</dbReference>